<accession>A0A383R7Y8</accession>
<feature type="domain" description="Metallo-beta-lactamase" evidence="4">
    <location>
        <begin position="19"/>
        <end position="218"/>
    </location>
</feature>
<organism evidence="5 6">
    <name type="scientific">Paenibacillus alvei</name>
    <name type="common">Bacillus alvei</name>
    <dbReference type="NCBI Taxonomy" id="44250"/>
    <lineage>
        <taxon>Bacteria</taxon>
        <taxon>Bacillati</taxon>
        <taxon>Bacillota</taxon>
        <taxon>Bacilli</taxon>
        <taxon>Bacillales</taxon>
        <taxon>Paenibacillaceae</taxon>
        <taxon>Paenibacillus</taxon>
    </lineage>
</organism>
<protein>
    <submittedName>
        <fullName evidence="5">Beta-lactamase</fullName>
    </submittedName>
</protein>
<name>A0A383R7Y8_PAEAL</name>
<dbReference type="PANTHER" id="PTHR42663">
    <property type="entry name" value="HYDROLASE C777.06C-RELATED-RELATED"/>
    <property type="match status" value="1"/>
</dbReference>
<evidence type="ECO:0000256" key="2">
    <source>
        <dbReference type="ARBA" id="ARBA00034301"/>
    </source>
</evidence>
<dbReference type="GO" id="GO:0046872">
    <property type="term" value="F:metal ion binding"/>
    <property type="evidence" value="ECO:0007669"/>
    <property type="project" value="UniProtKB-KW"/>
</dbReference>
<dbReference type="Proteomes" id="UP000304148">
    <property type="component" value="Chromosome"/>
</dbReference>
<dbReference type="PANTHER" id="PTHR42663:SF6">
    <property type="entry name" value="HYDROLASE C777.06C-RELATED"/>
    <property type="match status" value="1"/>
</dbReference>
<evidence type="ECO:0000256" key="1">
    <source>
        <dbReference type="ARBA" id="ARBA00034221"/>
    </source>
</evidence>
<comment type="catalytic activity">
    <reaction evidence="3">
        <text>3',5'-cyclic UMP + H2O = UMP + H(+)</text>
        <dbReference type="Rhea" id="RHEA:70575"/>
        <dbReference type="ChEBI" id="CHEBI:15377"/>
        <dbReference type="ChEBI" id="CHEBI:15378"/>
        <dbReference type="ChEBI" id="CHEBI:57865"/>
        <dbReference type="ChEBI" id="CHEBI:184387"/>
    </reaction>
    <physiologicalReaction direction="left-to-right" evidence="3">
        <dbReference type="Rhea" id="RHEA:70576"/>
    </physiologicalReaction>
</comment>
<dbReference type="RefSeq" id="WP_138184927.1">
    <property type="nucleotide sequence ID" value="NZ_LS992241.1"/>
</dbReference>
<dbReference type="Pfam" id="PF23023">
    <property type="entry name" value="Anti-Pycsar_Apyc1"/>
    <property type="match status" value="1"/>
</dbReference>
<comment type="catalytic activity">
    <reaction evidence="1">
        <text>3',5'-cyclic CMP + H2O = CMP + H(+)</text>
        <dbReference type="Rhea" id="RHEA:72675"/>
        <dbReference type="ChEBI" id="CHEBI:15377"/>
        <dbReference type="ChEBI" id="CHEBI:15378"/>
        <dbReference type="ChEBI" id="CHEBI:58003"/>
        <dbReference type="ChEBI" id="CHEBI:60377"/>
    </reaction>
    <physiologicalReaction direction="left-to-right" evidence="1">
        <dbReference type="Rhea" id="RHEA:72676"/>
    </physiologicalReaction>
</comment>
<gene>
    <name evidence="5" type="ORF">PBLR_11046</name>
</gene>
<dbReference type="Gene3D" id="3.60.15.10">
    <property type="entry name" value="Ribonuclease Z/Hydroxyacylglutathione hydrolase-like"/>
    <property type="match status" value="1"/>
</dbReference>
<reference evidence="6" key="1">
    <citation type="submission" date="2018-08" db="EMBL/GenBank/DDBJ databases">
        <authorList>
            <person name="Chevrot R."/>
        </authorList>
    </citation>
    <scope>NUCLEOTIDE SEQUENCE [LARGE SCALE GENOMIC DNA]</scope>
</reference>
<dbReference type="SMART" id="SM00849">
    <property type="entry name" value="Lactamase_B"/>
    <property type="match status" value="1"/>
</dbReference>
<dbReference type="InterPro" id="IPR001279">
    <property type="entry name" value="Metallo-B-lactamas"/>
</dbReference>
<proteinExistence type="predicted"/>
<dbReference type="SUPFAM" id="SSF56281">
    <property type="entry name" value="Metallo-hydrolase/oxidoreductase"/>
    <property type="match status" value="1"/>
</dbReference>
<evidence type="ECO:0000259" key="4">
    <source>
        <dbReference type="SMART" id="SM00849"/>
    </source>
</evidence>
<comment type="function">
    <text evidence="2">Counteracts the endogenous Pycsar antiviral defense system. Phosphodiesterase that enables metal-dependent hydrolysis of host cyclic nucleotide Pycsar defense signals such as cCMP and cUMP.</text>
</comment>
<dbReference type="EMBL" id="LS992241">
    <property type="protein sequence ID" value="SYX82624.1"/>
    <property type="molecule type" value="Genomic_DNA"/>
</dbReference>
<dbReference type="GO" id="GO:0016787">
    <property type="term" value="F:hydrolase activity"/>
    <property type="evidence" value="ECO:0007669"/>
    <property type="project" value="UniProtKB-KW"/>
</dbReference>
<dbReference type="AlphaFoldDB" id="A0A383R7Y8"/>
<sequence>MNLHIQMLGTGSAFAKSYFNNNGLLYSGEFTLLIDCGITAPMALHHLNKSFSDIDGVLISHIHADHVGGLEELAFQMKFKYGRKPKLYIASPLVSVLWEHTLKGGLTQEGISSIEDVFDVHAIEPGQPYDIAAGLTVELLETPHIEGKRSFSLLINNHFFYSADMQFQPELLHRLVEQRGVTTIFHDCQLGGNGEVHSTLAELLTLPDALQKLTFLMHYGDERPQYEGLTGAMSFIDQHRLYSIE</sequence>
<evidence type="ECO:0000256" key="3">
    <source>
        <dbReference type="ARBA" id="ARBA00048505"/>
    </source>
</evidence>
<dbReference type="InterPro" id="IPR036866">
    <property type="entry name" value="RibonucZ/Hydroxyglut_hydro"/>
</dbReference>
<evidence type="ECO:0000313" key="5">
    <source>
        <dbReference type="EMBL" id="SYX82624.1"/>
    </source>
</evidence>
<evidence type="ECO:0000313" key="6">
    <source>
        <dbReference type="Proteomes" id="UP000304148"/>
    </source>
</evidence>